<comment type="similarity">
    <text evidence="1">Belongs to the ADP-ribosylglycohydrolase family.</text>
</comment>
<evidence type="ECO:0000256" key="2">
    <source>
        <dbReference type="ARBA" id="ARBA00022801"/>
    </source>
</evidence>
<dbReference type="PANTHER" id="PTHR16222:SF24">
    <property type="entry name" value="ADP-RIBOSYLHYDROLASE ARH3"/>
    <property type="match status" value="1"/>
</dbReference>
<gene>
    <name evidence="4" type="ORF">N0B31_09540</name>
</gene>
<reference evidence="4" key="1">
    <citation type="submission" date="2022-09" db="EMBL/GenBank/DDBJ databases">
        <title>Diverse halophilic archaea isolated from saline environments.</title>
        <authorList>
            <person name="Cui H.-L."/>
        </authorList>
    </citation>
    <scope>NUCLEOTIDE SEQUENCE</scope>
    <source>
        <strain evidence="4">ZS-35-S2</strain>
    </source>
</reference>
<keyword evidence="3" id="KW-0479">Metal-binding</keyword>
<dbReference type="Proteomes" id="UP001057580">
    <property type="component" value="Chromosome"/>
</dbReference>
<dbReference type="GeneID" id="74942664"/>
<comment type="cofactor">
    <cofactor evidence="3">
        <name>Mg(2+)</name>
        <dbReference type="ChEBI" id="CHEBI:18420"/>
    </cofactor>
    <text evidence="3">Binds 2 magnesium ions per subunit.</text>
</comment>
<feature type="binding site" evidence="3">
    <location>
        <position position="256"/>
    </location>
    <ligand>
        <name>Mg(2+)</name>
        <dbReference type="ChEBI" id="CHEBI:18420"/>
        <label>1</label>
    </ligand>
</feature>
<dbReference type="AlphaFoldDB" id="A0A9E7R736"/>
<evidence type="ECO:0000313" key="4">
    <source>
        <dbReference type="EMBL" id="UWM56518.1"/>
    </source>
</evidence>
<dbReference type="GO" id="GO:0016787">
    <property type="term" value="F:hydrolase activity"/>
    <property type="evidence" value="ECO:0007669"/>
    <property type="project" value="UniProtKB-KW"/>
</dbReference>
<accession>A0A9E7R736</accession>
<dbReference type="EMBL" id="CP104003">
    <property type="protein sequence ID" value="UWM56518.1"/>
    <property type="molecule type" value="Genomic_DNA"/>
</dbReference>
<dbReference type="GO" id="GO:0046872">
    <property type="term" value="F:metal ion binding"/>
    <property type="evidence" value="ECO:0007669"/>
    <property type="project" value="UniProtKB-KW"/>
</dbReference>
<dbReference type="Gene3D" id="1.10.4080.10">
    <property type="entry name" value="ADP-ribosylation/Crystallin J1"/>
    <property type="match status" value="1"/>
</dbReference>
<dbReference type="PANTHER" id="PTHR16222">
    <property type="entry name" value="ADP-RIBOSYLGLYCOHYDROLASE"/>
    <property type="match status" value="1"/>
</dbReference>
<feature type="binding site" evidence="3">
    <location>
        <position position="257"/>
    </location>
    <ligand>
        <name>Mg(2+)</name>
        <dbReference type="ChEBI" id="CHEBI:18420"/>
        <label>1</label>
    </ligand>
</feature>
<sequence length="311" mass="32399">MDDDTLDRAKGALLGLACGDALGRPVEFRSPADIDREHGTLREMVGQGTHRQPAGTVTDDTDLALCIAESLVETGRFAPDDVGRRFVDWLEAGPFDVGLTTSDAINELRSGTPALQAGETVWERLAEGGNAGNGSVMRCAPHALAFSGGRLDRVSRASSAITHFDPRCQAGCAVLNRTIRGFLDGETDPLARALETTELPGELRGALDGVGEGDDEALDNSGYVVSTLQTSLHDALVADTAEAAIITAVNRGGDADTLGAVTGAVAGARFGTSALPERWVDYLRTAAGDPLADHLRGLATDLVSGEFDSAV</sequence>
<keyword evidence="3" id="KW-0460">Magnesium</keyword>
<organism evidence="4 5">
    <name type="scientific">Salinirubellus salinus</name>
    <dbReference type="NCBI Taxonomy" id="1364945"/>
    <lineage>
        <taxon>Archaea</taxon>
        <taxon>Methanobacteriati</taxon>
        <taxon>Methanobacteriota</taxon>
        <taxon>Stenosarchaea group</taxon>
        <taxon>Halobacteria</taxon>
        <taxon>Halobacteriales</taxon>
        <taxon>Natronomonadaceae</taxon>
        <taxon>Salinirubellus</taxon>
    </lineage>
</organism>
<keyword evidence="2" id="KW-0378">Hydrolase</keyword>
<protein>
    <submittedName>
        <fullName evidence="4">ADP-ribosylglycohydrolase family protein</fullName>
    </submittedName>
</protein>
<evidence type="ECO:0000313" key="5">
    <source>
        <dbReference type="Proteomes" id="UP001057580"/>
    </source>
</evidence>
<feature type="binding site" evidence="3">
    <location>
        <position position="60"/>
    </location>
    <ligand>
        <name>Mg(2+)</name>
        <dbReference type="ChEBI" id="CHEBI:18420"/>
        <label>1</label>
    </ligand>
</feature>
<evidence type="ECO:0000256" key="1">
    <source>
        <dbReference type="ARBA" id="ARBA00010702"/>
    </source>
</evidence>
<dbReference type="InterPro" id="IPR036705">
    <property type="entry name" value="Ribosyl_crysJ1_sf"/>
</dbReference>
<keyword evidence="5" id="KW-1185">Reference proteome</keyword>
<dbReference type="RefSeq" id="WP_260643632.1">
    <property type="nucleotide sequence ID" value="NZ_CP104003.1"/>
</dbReference>
<name>A0A9E7R736_9EURY</name>
<feature type="binding site" evidence="3">
    <location>
        <position position="58"/>
    </location>
    <ligand>
        <name>Mg(2+)</name>
        <dbReference type="ChEBI" id="CHEBI:18420"/>
        <label>1</label>
    </ligand>
</feature>
<feature type="binding site" evidence="3">
    <location>
        <position position="59"/>
    </location>
    <ligand>
        <name>Mg(2+)</name>
        <dbReference type="ChEBI" id="CHEBI:18420"/>
        <label>1</label>
    </ligand>
</feature>
<dbReference type="SUPFAM" id="SSF101478">
    <property type="entry name" value="ADP-ribosylglycohydrolase"/>
    <property type="match status" value="1"/>
</dbReference>
<proteinExistence type="inferred from homology"/>
<dbReference type="Pfam" id="PF03747">
    <property type="entry name" value="ADP_ribosyl_GH"/>
    <property type="match status" value="1"/>
</dbReference>
<evidence type="ECO:0000256" key="3">
    <source>
        <dbReference type="PIRSR" id="PIRSR605502-1"/>
    </source>
</evidence>
<dbReference type="KEGG" id="ssai:N0B31_09540"/>
<feature type="binding site" evidence="3">
    <location>
        <position position="254"/>
    </location>
    <ligand>
        <name>Mg(2+)</name>
        <dbReference type="ChEBI" id="CHEBI:18420"/>
        <label>1</label>
    </ligand>
</feature>
<dbReference type="InterPro" id="IPR005502">
    <property type="entry name" value="Ribosyl_crysJ1"/>
</dbReference>
<dbReference type="InterPro" id="IPR050792">
    <property type="entry name" value="ADP-ribosylglycohydrolase"/>
</dbReference>